<name>A0A2P2Q567_RHIMU</name>
<dbReference type="EMBL" id="GGEC01081555">
    <property type="protein sequence ID" value="MBX62039.1"/>
    <property type="molecule type" value="Transcribed_RNA"/>
</dbReference>
<accession>A0A2P2Q567</accession>
<dbReference type="AlphaFoldDB" id="A0A2P2Q567"/>
<proteinExistence type="predicted"/>
<protein>
    <submittedName>
        <fullName evidence="1">Uncharacterized protein</fullName>
    </submittedName>
</protein>
<evidence type="ECO:0000313" key="1">
    <source>
        <dbReference type="EMBL" id="MBX62039.1"/>
    </source>
</evidence>
<sequence length="24" mass="3010">MRFTSIFYNLCIYFLYSLNELKTE</sequence>
<organism evidence="1">
    <name type="scientific">Rhizophora mucronata</name>
    <name type="common">Asiatic mangrove</name>
    <dbReference type="NCBI Taxonomy" id="61149"/>
    <lineage>
        <taxon>Eukaryota</taxon>
        <taxon>Viridiplantae</taxon>
        <taxon>Streptophyta</taxon>
        <taxon>Embryophyta</taxon>
        <taxon>Tracheophyta</taxon>
        <taxon>Spermatophyta</taxon>
        <taxon>Magnoliopsida</taxon>
        <taxon>eudicotyledons</taxon>
        <taxon>Gunneridae</taxon>
        <taxon>Pentapetalae</taxon>
        <taxon>rosids</taxon>
        <taxon>fabids</taxon>
        <taxon>Malpighiales</taxon>
        <taxon>Rhizophoraceae</taxon>
        <taxon>Rhizophora</taxon>
    </lineage>
</organism>
<reference evidence="1" key="1">
    <citation type="submission" date="2018-02" db="EMBL/GenBank/DDBJ databases">
        <title>Rhizophora mucronata_Transcriptome.</title>
        <authorList>
            <person name="Meera S.P."/>
            <person name="Sreeshan A."/>
            <person name="Augustine A."/>
        </authorList>
    </citation>
    <scope>NUCLEOTIDE SEQUENCE</scope>
    <source>
        <tissue evidence="1">Leaf</tissue>
    </source>
</reference>